<accession>A0ABT2MKT7</accession>
<sequence>MNQQRLKDLQDNLDLLDEKLGMFEQELIICANANQKFEVKQRIKKEIIPQIERYETEFWGIITTQDPGVVFENADEHTVTEVLTSIQSAVTAIKRVNSSNSSNELMEILRDIQAKLNQPEASASAKLKGTIPLVPGLLSYEVELDTEKFISNRVLQGARKLLKKPF</sequence>
<gene>
    <name evidence="1" type="ORF">NG799_03330</name>
</gene>
<keyword evidence="2" id="KW-1185">Reference proteome</keyword>
<evidence type="ECO:0008006" key="3">
    <source>
        <dbReference type="Google" id="ProtNLM"/>
    </source>
</evidence>
<protein>
    <recommendedName>
        <fullName evidence="3">ATP synthase F(1) sector subunit delta</fullName>
    </recommendedName>
</protein>
<comment type="caution">
    <text evidence="1">The sequence shown here is derived from an EMBL/GenBank/DDBJ whole genome shotgun (WGS) entry which is preliminary data.</text>
</comment>
<reference evidence="1 2" key="1">
    <citation type="journal article" date="2022" name="Front. Microbiol.">
        <title>High genomic differentiation and limited gene flow indicate recent cryptic speciation within the genus Laspinema (cyanobacteria).</title>
        <authorList>
            <person name="Stanojkovic A."/>
            <person name="Skoupy S."/>
            <person name="Skaloud P."/>
            <person name="Dvorak P."/>
        </authorList>
    </citation>
    <scope>NUCLEOTIDE SEQUENCE [LARGE SCALE GENOMIC DNA]</scope>
    <source>
        <strain evidence="1 2">D2a</strain>
    </source>
</reference>
<name>A0ABT2MKT7_9CYAN</name>
<dbReference type="Proteomes" id="UP001525890">
    <property type="component" value="Unassembled WGS sequence"/>
</dbReference>
<evidence type="ECO:0000313" key="1">
    <source>
        <dbReference type="EMBL" id="MCT7965365.1"/>
    </source>
</evidence>
<evidence type="ECO:0000313" key="2">
    <source>
        <dbReference type="Proteomes" id="UP001525890"/>
    </source>
</evidence>
<proteinExistence type="predicted"/>
<dbReference type="EMBL" id="JAMXFF010000003">
    <property type="protein sequence ID" value="MCT7965365.1"/>
    <property type="molecule type" value="Genomic_DNA"/>
</dbReference>
<organism evidence="1 2">
    <name type="scientific">Laspinema palackyanum D2a</name>
    <dbReference type="NCBI Taxonomy" id="2953684"/>
    <lineage>
        <taxon>Bacteria</taxon>
        <taxon>Bacillati</taxon>
        <taxon>Cyanobacteriota</taxon>
        <taxon>Cyanophyceae</taxon>
        <taxon>Oscillatoriophycideae</taxon>
        <taxon>Oscillatoriales</taxon>
        <taxon>Laspinemataceae</taxon>
        <taxon>Laspinema</taxon>
        <taxon>Laspinema palackyanum</taxon>
    </lineage>
</organism>
<dbReference type="RefSeq" id="WP_368005065.1">
    <property type="nucleotide sequence ID" value="NZ_JAMXFF010000003.1"/>
</dbReference>